<dbReference type="Pfam" id="PF11453">
    <property type="entry name" value="DUF2950"/>
    <property type="match status" value="1"/>
</dbReference>
<dbReference type="InterPro" id="IPR021556">
    <property type="entry name" value="DUF2950"/>
</dbReference>
<evidence type="ECO:0000256" key="1">
    <source>
        <dbReference type="SAM" id="SignalP"/>
    </source>
</evidence>
<accession>A0ABN8K151</accession>
<dbReference type="EMBL" id="CAKXZS010000023">
    <property type="protein sequence ID" value="CAH2402103.1"/>
    <property type="molecule type" value="Genomic_DNA"/>
</dbReference>
<organism evidence="2 3">
    <name type="scientific">Mesorhizobium ventifaucium</name>
    <dbReference type="NCBI Taxonomy" id="666020"/>
    <lineage>
        <taxon>Bacteria</taxon>
        <taxon>Pseudomonadati</taxon>
        <taxon>Pseudomonadota</taxon>
        <taxon>Alphaproteobacteria</taxon>
        <taxon>Hyphomicrobiales</taxon>
        <taxon>Phyllobacteriaceae</taxon>
        <taxon>Mesorhizobium</taxon>
    </lineage>
</organism>
<feature type="signal peptide" evidence="1">
    <location>
        <begin position="1"/>
        <end position="35"/>
    </location>
</feature>
<feature type="chain" id="PRO_5045940796" description="DUF2950 domain-containing protein" evidence="1">
    <location>
        <begin position="36"/>
        <end position="328"/>
    </location>
</feature>
<evidence type="ECO:0008006" key="4">
    <source>
        <dbReference type="Google" id="ProtNLM"/>
    </source>
</evidence>
<evidence type="ECO:0000313" key="3">
    <source>
        <dbReference type="Proteomes" id="UP001152604"/>
    </source>
</evidence>
<gene>
    <name evidence="2" type="ORF">MES4922_30477</name>
</gene>
<comment type="caution">
    <text evidence="2">The sequence shown here is derived from an EMBL/GenBank/DDBJ whole genome shotgun (WGS) entry which is preliminary data.</text>
</comment>
<keyword evidence="3" id="KW-1185">Reference proteome</keyword>
<sequence>MTKMFSTTRFTGLHHSCAVAIALGLALSLSSVASAQDAAAPDVPRPEIASLAAADEPPAFDTPEAALDAFKQALQAEGSDAVGALLGLDAAKLKADENTDDTLAAIKEGATKQLVLDGEGDRRTLQIGDKLWPLPFPIVKGEGGKWAFDTYDGLEEIVNRRVGENELTAIETMRAYVDAQEDYASQDRDEDGVEEFAQKLISSEGATDGLYWPTDDINGESPAGANIDQAELQDAAKGEGYFGYKYKILTGQGDHIAGGAYDYVINGNMIAGFGLIAWPAKYGETGVKTFAVNQHGVVYETDLGPTIEQIVKYIDRFNPDDTWHVVAD</sequence>
<keyword evidence="1" id="KW-0732">Signal</keyword>
<reference evidence="2" key="1">
    <citation type="submission" date="2022-03" db="EMBL/GenBank/DDBJ databases">
        <authorList>
            <person name="Brunel B."/>
        </authorList>
    </citation>
    <scope>NUCLEOTIDE SEQUENCE</scope>
    <source>
        <strain evidence="2">STM4922sample</strain>
    </source>
</reference>
<proteinExistence type="predicted"/>
<dbReference type="Proteomes" id="UP001152604">
    <property type="component" value="Unassembled WGS sequence"/>
</dbReference>
<evidence type="ECO:0000313" key="2">
    <source>
        <dbReference type="EMBL" id="CAH2402103.1"/>
    </source>
</evidence>
<name>A0ABN8K151_9HYPH</name>
<protein>
    <recommendedName>
        <fullName evidence="4">DUF2950 domain-containing protein</fullName>
    </recommendedName>
</protein>